<comment type="similarity">
    <text evidence="7">Belongs to the FtsL family.</text>
</comment>
<evidence type="ECO:0000256" key="6">
    <source>
        <dbReference type="ARBA" id="ARBA00023306"/>
    </source>
</evidence>
<evidence type="ECO:0000256" key="1">
    <source>
        <dbReference type="ARBA" id="ARBA00022475"/>
    </source>
</evidence>
<dbReference type="Proteomes" id="UP000192288">
    <property type="component" value="Unassembled WGS sequence"/>
</dbReference>
<evidence type="ECO:0000313" key="11">
    <source>
        <dbReference type="Proteomes" id="UP000192288"/>
    </source>
</evidence>
<dbReference type="GO" id="GO:0005886">
    <property type="term" value="C:plasma membrane"/>
    <property type="evidence" value="ECO:0007669"/>
    <property type="project" value="UniProtKB-SubCell"/>
</dbReference>
<keyword evidence="5 7" id="KW-0472">Membrane</keyword>
<protein>
    <recommendedName>
        <fullName evidence="7 8">Cell division protein FtsL</fullName>
    </recommendedName>
</protein>
<reference evidence="10 11" key="1">
    <citation type="journal article" date="2017" name="Front. Microbiol.">
        <title>Genomic Characterization of Dairy Associated Leuconostoc Species and Diversity of Leuconostocs in Undefined Mixed Mesophilic Starter Cultures.</title>
        <authorList>
            <person name="Frantzen C.A."/>
            <person name="Kot W."/>
            <person name="Pedersen T.B."/>
            <person name="Ardo Y.M."/>
            <person name="Broadbent J.R."/>
            <person name="Neve H."/>
            <person name="Hansen L.H."/>
            <person name="Dal Bello F."/>
            <person name="Ostlie H.M."/>
            <person name="Kleppen H.P."/>
            <person name="Vogensen F.K."/>
            <person name="Holo H."/>
        </authorList>
    </citation>
    <scope>NUCLEOTIDE SEQUENCE [LARGE SCALE GENOMIC DNA]</scope>
    <source>
        <strain evidence="10 11">LMGCF08</strain>
    </source>
</reference>
<keyword evidence="9" id="KW-0175">Coiled coil</keyword>
<dbReference type="GO" id="GO:0032153">
    <property type="term" value="C:cell division site"/>
    <property type="evidence" value="ECO:0007669"/>
    <property type="project" value="UniProtKB-UniRule"/>
</dbReference>
<evidence type="ECO:0000256" key="9">
    <source>
        <dbReference type="SAM" id="Coils"/>
    </source>
</evidence>
<dbReference type="NCBIfam" id="TIGR02209">
    <property type="entry name" value="ftsL_broad"/>
    <property type="match status" value="1"/>
</dbReference>
<comment type="caution">
    <text evidence="10">The sequence shown here is derived from an EMBL/GenBank/DDBJ whole genome shotgun (WGS) entry which is preliminary data.</text>
</comment>
<evidence type="ECO:0000256" key="7">
    <source>
        <dbReference type="HAMAP-Rule" id="MF_00910"/>
    </source>
</evidence>
<feature type="coiled-coil region" evidence="9">
    <location>
        <begin position="71"/>
        <end position="98"/>
    </location>
</feature>
<keyword evidence="2 7" id="KW-0132">Cell division</keyword>
<keyword evidence="4 7" id="KW-1133">Transmembrane helix</keyword>
<organism evidence="10 11">
    <name type="scientific">Leuconostoc pseudomesenteroides</name>
    <dbReference type="NCBI Taxonomy" id="33968"/>
    <lineage>
        <taxon>Bacteria</taxon>
        <taxon>Bacillati</taxon>
        <taxon>Bacillota</taxon>
        <taxon>Bacilli</taxon>
        <taxon>Lactobacillales</taxon>
        <taxon>Lactobacillaceae</taxon>
        <taxon>Leuconostoc</taxon>
    </lineage>
</organism>
<evidence type="ECO:0000256" key="2">
    <source>
        <dbReference type="ARBA" id="ARBA00022618"/>
    </source>
</evidence>
<dbReference type="InterPro" id="IPR011922">
    <property type="entry name" value="Cell_div_FtsL"/>
</dbReference>
<gene>
    <name evidence="7" type="primary">ftsL</name>
    <name evidence="10" type="ORF">BMR96_10270</name>
</gene>
<feature type="transmembrane region" description="Helical" evidence="7">
    <location>
        <begin position="41"/>
        <end position="62"/>
    </location>
</feature>
<dbReference type="RefSeq" id="WP_002815201.1">
    <property type="nucleotide sequence ID" value="NZ_MPLS01000135.1"/>
</dbReference>
<dbReference type="EMBL" id="MPLS01000135">
    <property type="protein sequence ID" value="ORI96883.1"/>
    <property type="molecule type" value="Genomic_DNA"/>
</dbReference>
<dbReference type="HAMAP" id="MF_00910">
    <property type="entry name" value="FtsL"/>
    <property type="match status" value="1"/>
</dbReference>
<dbReference type="InterPro" id="IPR007060">
    <property type="entry name" value="FtsL/DivIC"/>
</dbReference>
<dbReference type="GO" id="GO:0043093">
    <property type="term" value="P:FtsZ-dependent cytokinesis"/>
    <property type="evidence" value="ECO:0007669"/>
    <property type="project" value="UniProtKB-UniRule"/>
</dbReference>
<comment type="subcellular location">
    <subcellularLocation>
        <location evidence="7">Cell membrane</location>
        <topology evidence="7">Single-pass type II membrane protein</topology>
    </subcellularLocation>
    <text evidence="7">Localizes to the division septum where it forms a ring structure.</text>
</comment>
<evidence type="ECO:0000256" key="5">
    <source>
        <dbReference type="ARBA" id="ARBA00023136"/>
    </source>
</evidence>
<dbReference type="AlphaFoldDB" id="A0A1X0VAY4"/>
<keyword evidence="1 7" id="KW-1003">Cell membrane</keyword>
<keyword evidence="3 7" id="KW-0812">Transmembrane</keyword>
<evidence type="ECO:0000256" key="4">
    <source>
        <dbReference type="ARBA" id="ARBA00022989"/>
    </source>
</evidence>
<evidence type="ECO:0000313" key="10">
    <source>
        <dbReference type="EMBL" id="ORI96883.1"/>
    </source>
</evidence>
<comment type="function">
    <text evidence="7">Essential cell division protein.</text>
</comment>
<name>A0A1X0VAY4_LEUPS</name>
<proteinExistence type="inferred from homology"/>
<dbReference type="Pfam" id="PF04977">
    <property type="entry name" value="DivIC"/>
    <property type="match status" value="1"/>
</dbReference>
<evidence type="ECO:0000256" key="8">
    <source>
        <dbReference type="NCBIfam" id="TIGR02209"/>
    </source>
</evidence>
<keyword evidence="6 7" id="KW-0131">Cell cycle</keyword>
<sequence length="122" mass="13565">MAQNAYQYTPLAQQAPLTASQPRTHSRTKYKAAAWTKKERIMVAIVATVVLALMVGVVYTSMQTTKTTASVNAVQTKIDETKQNNDDLRTQVQTAMSKKNLDKVAKKYGMILSDNSVRNINQ</sequence>
<evidence type="ECO:0000256" key="3">
    <source>
        <dbReference type="ARBA" id="ARBA00022692"/>
    </source>
</evidence>
<accession>A0A1X0VAY4</accession>